<dbReference type="GO" id="GO:0005840">
    <property type="term" value="C:ribosome"/>
    <property type="evidence" value="ECO:0007669"/>
    <property type="project" value="UniProtKB-KW"/>
</dbReference>
<dbReference type="EMBL" id="HBFK01028550">
    <property type="protein sequence ID" value="CAD8750867.1"/>
    <property type="molecule type" value="Transcribed_RNA"/>
</dbReference>
<organism evidence="4">
    <name type="scientific">Hemiselmis andersenii</name>
    <name type="common">Cryptophyte alga</name>
    <dbReference type="NCBI Taxonomy" id="464988"/>
    <lineage>
        <taxon>Eukaryota</taxon>
        <taxon>Cryptophyceae</taxon>
        <taxon>Cryptomonadales</taxon>
        <taxon>Hemiselmidaceae</taxon>
        <taxon>Hemiselmis</taxon>
    </lineage>
</organism>
<evidence type="ECO:0000256" key="1">
    <source>
        <dbReference type="ARBA" id="ARBA00008427"/>
    </source>
</evidence>
<reference evidence="4" key="1">
    <citation type="submission" date="2021-01" db="EMBL/GenBank/DDBJ databases">
        <authorList>
            <person name="Corre E."/>
            <person name="Pelletier E."/>
            <person name="Niang G."/>
            <person name="Scheremetjew M."/>
            <person name="Finn R."/>
            <person name="Kale V."/>
            <person name="Holt S."/>
            <person name="Cochrane G."/>
            <person name="Meng A."/>
            <person name="Brown T."/>
            <person name="Cohen L."/>
        </authorList>
    </citation>
    <scope>NUCLEOTIDE SEQUENCE</scope>
    <source>
        <strain evidence="4">CCMP441</strain>
    </source>
</reference>
<protein>
    <recommendedName>
        <fullName evidence="5">60S ribosomal protein L21</fullName>
    </recommendedName>
</protein>
<proteinExistence type="inferred from homology"/>
<dbReference type="PROSITE" id="PS01171">
    <property type="entry name" value="RIBOSOMAL_L21E"/>
    <property type="match status" value="1"/>
</dbReference>
<dbReference type="FunFam" id="2.30.30.70:FF:000001">
    <property type="entry name" value="60S ribosomal protein L21"/>
    <property type="match status" value="1"/>
</dbReference>
<evidence type="ECO:0008006" key="5">
    <source>
        <dbReference type="Google" id="ProtNLM"/>
    </source>
</evidence>
<dbReference type="Gene3D" id="2.30.30.70">
    <property type="entry name" value="Ribosomal protein L21"/>
    <property type="match status" value="1"/>
</dbReference>
<dbReference type="Pfam" id="PF01157">
    <property type="entry name" value="Ribosomal_L21e"/>
    <property type="match status" value="1"/>
</dbReference>
<comment type="similarity">
    <text evidence="1">Belongs to the eukaryotic ribosomal protein eL21 family.</text>
</comment>
<evidence type="ECO:0000256" key="3">
    <source>
        <dbReference type="ARBA" id="ARBA00023274"/>
    </source>
</evidence>
<dbReference type="InterPro" id="IPR001147">
    <property type="entry name" value="Ribosomal_eL21"/>
</dbReference>
<evidence type="ECO:0000256" key="2">
    <source>
        <dbReference type="ARBA" id="ARBA00022980"/>
    </source>
</evidence>
<dbReference type="GO" id="GO:0006412">
    <property type="term" value="P:translation"/>
    <property type="evidence" value="ECO:0007669"/>
    <property type="project" value="InterPro"/>
</dbReference>
<evidence type="ECO:0000313" key="4">
    <source>
        <dbReference type="EMBL" id="CAD8750867.1"/>
    </source>
</evidence>
<dbReference type="AlphaFoldDB" id="A0A6T8NBW9"/>
<name>A0A6T8NBW9_HEMAN</name>
<dbReference type="GO" id="GO:0003735">
    <property type="term" value="F:structural constituent of ribosome"/>
    <property type="evidence" value="ECO:0007669"/>
    <property type="project" value="InterPro"/>
</dbReference>
<keyword evidence="2" id="KW-0689">Ribosomal protein</keyword>
<dbReference type="GO" id="GO:1990904">
    <property type="term" value="C:ribonucleoprotein complex"/>
    <property type="evidence" value="ECO:0007669"/>
    <property type="project" value="UniProtKB-KW"/>
</dbReference>
<dbReference type="PANTHER" id="PTHR20981">
    <property type="entry name" value="60S RIBOSOMAL PROTEIN L21"/>
    <property type="match status" value="1"/>
</dbReference>
<dbReference type="InterPro" id="IPR036948">
    <property type="entry name" value="Ribosomal_eL21_sf"/>
</dbReference>
<dbReference type="Gene3D" id="6.10.250.3260">
    <property type="match status" value="1"/>
</dbReference>
<accession>A0A6T8NBW9</accession>
<gene>
    <name evidence="4" type="ORF">HAND1043_LOCUS17373</name>
</gene>
<keyword evidence="3" id="KW-0687">Ribonucleoprotein</keyword>
<sequence>MGCGRARGVRRNTRDLFQRRFGQNGMPAMSVYLTTYKLGDYVDIVANGAIHKGMPYRYYHGKTGRVWNVTKSAVGVMVNKRVGGRIMAKRLHVRIEHVQPSRCVEDFKNRVAANEKAKVEAKRTGKQVAILKRLPKDPKPGYIVKAAKKKVNVMCAVPYELLA</sequence>
<dbReference type="InterPro" id="IPR008991">
    <property type="entry name" value="Translation_prot_SH3-like_sf"/>
</dbReference>
<dbReference type="SUPFAM" id="SSF50104">
    <property type="entry name" value="Translation proteins SH3-like domain"/>
    <property type="match status" value="1"/>
</dbReference>
<dbReference type="InterPro" id="IPR018259">
    <property type="entry name" value="Ribosomal_eL21_CS"/>
</dbReference>